<sequence>VPTEQSLLLSSIKSAQGMDPHPQKQPWKQLKENSSLTTSTTHTRSDKASIGVTLSFSKRNWKLSYSPQREGDNVPSPFNFNAKNISEVPRSNPEELAPPNVEEQAGRLGRTSKVFPLKPQVIPRARAERLQQHIIYPETVQSTKRVEEVYANRKSGGNGCVVEEDRFAATRQTNFVKYERRKNNNKQQVVGELCIQRSQHVKFNFERSHSEPYHSSPSPLPRQKRNKSKDNYSETALRMKLRNALGLLNSSPSEKQDEEEAPRAPLTSLNPTPSRLTRKKHSKSQSRLQGGRGRGGPNLNPNSLLERDKRKISPRPPAVTHIFSFNQDEDKDEAMNFSSKFKRKFRSPLPDTDTGLNVLLQTSREKIIDKSPANTVMKEQMQMQIQNHHSPTPAIAATTTSSESPVASSLVPNGDTLIAQDKEELQLLTEKDAGIGRSSTTLRRNGVTEANTSRQRLLKRKSPESASFAYLSKQSHTKCMAESEDGSDDSSEIFGAVKQLAGILAKFKGKLKMEVDRKATQILSSSSHNIHIQVERIQSQIQSDIVKYANLGKAKQRQWEANVQDQNEKLRVIHEKFKKDLAEHAQSCRIVLSQIEGEEMELKSIAERQKVSHKKLASQMQQIMESDLGDAQRKITALLK</sequence>
<protein>
    <recommendedName>
        <fullName evidence="2">Meiosis-specific protein ASY3-like coiled-coil domain-containing protein</fullName>
    </recommendedName>
</protein>
<feature type="domain" description="Meiosis-specific protein ASY3-like coiled-coil" evidence="2">
    <location>
        <begin position="458"/>
        <end position="637"/>
    </location>
</feature>
<dbReference type="EMBL" id="JAHRHJ020000009">
    <property type="protein sequence ID" value="KAH9300264.1"/>
    <property type="molecule type" value="Genomic_DNA"/>
</dbReference>
<evidence type="ECO:0000313" key="3">
    <source>
        <dbReference type="EMBL" id="KAH9300264.1"/>
    </source>
</evidence>
<evidence type="ECO:0000313" key="4">
    <source>
        <dbReference type="Proteomes" id="UP000824469"/>
    </source>
</evidence>
<feature type="non-terminal residue" evidence="3">
    <location>
        <position position="1"/>
    </location>
</feature>
<feature type="region of interest" description="Disordered" evidence="1">
    <location>
        <begin position="250"/>
        <end position="316"/>
    </location>
</feature>
<dbReference type="PANTHER" id="PTHR36027:SF1">
    <property type="entry name" value="MEIOSIS-SPECIFIC PROTEIN ASY3"/>
    <property type="match status" value="1"/>
</dbReference>
<dbReference type="InterPro" id="IPR046845">
    <property type="entry name" value="ASY3-like_CC"/>
</dbReference>
<feature type="compositionally biased region" description="Low complexity" evidence="1">
    <location>
        <begin position="390"/>
        <end position="405"/>
    </location>
</feature>
<feature type="compositionally biased region" description="Polar residues" evidence="1">
    <location>
        <begin position="1"/>
        <end position="14"/>
    </location>
</feature>
<dbReference type="Proteomes" id="UP000824469">
    <property type="component" value="Unassembled WGS sequence"/>
</dbReference>
<dbReference type="InterPro" id="IPR037731">
    <property type="entry name" value="ASY3-like"/>
</dbReference>
<feature type="region of interest" description="Disordered" evidence="1">
    <location>
        <begin position="386"/>
        <end position="408"/>
    </location>
</feature>
<feature type="region of interest" description="Disordered" evidence="1">
    <location>
        <begin position="207"/>
        <end position="232"/>
    </location>
</feature>
<dbReference type="GO" id="GO:0051321">
    <property type="term" value="P:meiotic cell cycle"/>
    <property type="evidence" value="ECO:0007669"/>
    <property type="project" value="InterPro"/>
</dbReference>
<dbReference type="AlphaFoldDB" id="A0AA38FBQ5"/>
<feature type="region of interest" description="Disordered" evidence="1">
    <location>
        <begin position="1"/>
        <end position="49"/>
    </location>
</feature>
<gene>
    <name evidence="3" type="ORF">KI387_011847</name>
</gene>
<name>A0AA38FBQ5_TAXCH</name>
<organism evidence="3 4">
    <name type="scientific">Taxus chinensis</name>
    <name type="common">Chinese yew</name>
    <name type="synonym">Taxus wallichiana var. chinensis</name>
    <dbReference type="NCBI Taxonomy" id="29808"/>
    <lineage>
        <taxon>Eukaryota</taxon>
        <taxon>Viridiplantae</taxon>
        <taxon>Streptophyta</taxon>
        <taxon>Embryophyta</taxon>
        <taxon>Tracheophyta</taxon>
        <taxon>Spermatophyta</taxon>
        <taxon>Pinopsida</taxon>
        <taxon>Pinidae</taxon>
        <taxon>Conifers II</taxon>
        <taxon>Cupressales</taxon>
        <taxon>Taxaceae</taxon>
        <taxon>Taxus</taxon>
    </lineage>
</organism>
<feature type="non-terminal residue" evidence="3">
    <location>
        <position position="640"/>
    </location>
</feature>
<dbReference type="Pfam" id="PF20435">
    <property type="entry name" value="ASY3-like"/>
    <property type="match status" value="1"/>
</dbReference>
<dbReference type="PANTHER" id="PTHR36027">
    <property type="entry name" value="MEIOSIS-SPECIFIC PROTEIN ASY3"/>
    <property type="match status" value="1"/>
</dbReference>
<accession>A0AA38FBQ5</accession>
<evidence type="ECO:0000256" key="1">
    <source>
        <dbReference type="SAM" id="MobiDB-lite"/>
    </source>
</evidence>
<reference evidence="3 4" key="1">
    <citation type="journal article" date="2021" name="Nat. Plants">
        <title>The Taxus genome provides insights into paclitaxel biosynthesis.</title>
        <authorList>
            <person name="Xiong X."/>
            <person name="Gou J."/>
            <person name="Liao Q."/>
            <person name="Li Y."/>
            <person name="Zhou Q."/>
            <person name="Bi G."/>
            <person name="Li C."/>
            <person name="Du R."/>
            <person name="Wang X."/>
            <person name="Sun T."/>
            <person name="Guo L."/>
            <person name="Liang H."/>
            <person name="Lu P."/>
            <person name="Wu Y."/>
            <person name="Zhang Z."/>
            <person name="Ro D.K."/>
            <person name="Shang Y."/>
            <person name="Huang S."/>
            <person name="Yan J."/>
        </authorList>
    </citation>
    <scope>NUCLEOTIDE SEQUENCE [LARGE SCALE GENOMIC DNA]</scope>
    <source>
        <strain evidence="3">Ta-2019</strain>
    </source>
</reference>
<evidence type="ECO:0000259" key="2">
    <source>
        <dbReference type="Pfam" id="PF20435"/>
    </source>
</evidence>
<comment type="caution">
    <text evidence="3">The sequence shown here is derived from an EMBL/GenBank/DDBJ whole genome shotgun (WGS) entry which is preliminary data.</text>
</comment>
<keyword evidence="4" id="KW-1185">Reference proteome</keyword>
<proteinExistence type="predicted"/>